<gene>
    <name evidence="4" type="ORF">Cfor_04249</name>
</gene>
<comment type="caution">
    <text evidence="4">The sequence shown here is derived from an EMBL/GenBank/DDBJ whole genome shotgun (WGS) entry which is preliminary data.</text>
</comment>
<dbReference type="InterPro" id="IPR027806">
    <property type="entry name" value="HARBI1_dom"/>
</dbReference>
<dbReference type="AlphaFoldDB" id="A0A6L2PCL4"/>
<reference evidence="5" key="1">
    <citation type="submission" date="2020-01" db="EMBL/GenBank/DDBJ databases">
        <title>Draft genome sequence of the Termite Coptotermes fromosanus.</title>
        <authorList>
            <person name="Itakura S."/>
            <person name="Yosikawa Y."/>
            <person name="Umezawa K."/>
        </authorList>
    </citation>
    <scope>NUCLEOTIDE SEQUENCE [LARGE SCALE GENOMIC DNA]</scope>
</reference>
<feature type="non-terminal residue" evidence="4">
    <location>
        <position position="1"/>
    </location>
</feature>
<feature type="domain" description="DDE Tnp4" evidence="3">
    <location>
        <begin position="22"/>
        <end position="152"/>
    </location>
</feature>
<dbReference type="OrthoDB" id="2668416at2759"/>
<evidence type="ECO:0000256" key="2">
    <source>
        <dbReference type="ARBA" id="ARBA00022723"/>
    </source>
</evidence>
<organism evidence="4 5">
    <name type="scientific">Coptotermes formosanus</name>
    <name type="common">Formosan subterranean termite</name>
    <dbReference type="NCBI Taxonomy" id="36987"/>
    <lineage>
        <taxon>Eukaryota</taxon>
        <taxon>Metazoa</taxon>
        <taxon>Ecdysozoa</taxon>
        <taxon>Arthropoda</taxon>
        <taxon>Hexapoda</taxon>
        <taxon>Insecta</taxon>
        <taxon>Pterygota</taxon>
        <taxon>Neoptera</taxon>
        <taxon>Polyneoptera</taxon>
        <taxon>Dictyoptera</taxon>
        <taxon>Blattodea</taxon>
        <taxon>Blattoidea</taxon>
        <taxon>Termitoidae</taxon>
        <taxon>Rhinotermitidae</taxon>
        <taxon>Coptotermes</taxon>
    </lineage>
</organism>
<evidence type="ECO:0000313" key="5">
    <source>
        <dbReference type="Proteomes" id="UP000502823"/>
    </source>
</evidence>
<dbReference type="Pfam" id="PF13359">
    <property type="entry name" value="DDE_Tnp_4"/>
    <property type="match status" value="1"/>
</dbReference>
<dbReference type="InParanoid" id="A0A6L2PCL4"/>
<dbReference type="GO" id="GO:0046872">
    <property type="term" value="F:metal ion binding"/>
    <property type="evidence" value="ECO:0007669"/>
    <property type="project" value="UniProtKB-KW"/>
</dbReference>
<sequence>FQQANETGKELPKALNQVLIGIADSNYALIYFNFGTNGRVSDGGVLEYTDFYDKLQNECLKIPESSDVKGRKLPYVFVGDEAFSLRKDFLKPYNVEQLTRERKIFNYRLSHARRIIENVFSILVARFGTFKTHINIQLDNFKAVVMARCALHKFLRRISPDMYTPSECLDIEDLENGTVTASL</sequence>
<evidence type="ECO:0000313" key="4">
    <source>
        <dbReference type="EMBL" id="GFG30241.1"/>
    </source>
</evidence>
<dbReference type="Proteomes" id="UP000502823">
    <property type="component" value="Unassembled WGS sequence"/>
</dbReference>
<evidence type="ECO:0000259" key="3">
    <source>
        <dbReference type="Pfam" id="PF13359"/>
    </source>
</evidence>
<evidence type="ECO:0000256" key="1">
    <source>
        <dbReference type="ARBA" id="ARBA00001968"/>
    </source>
</evidence>
<protein>
    <recommendedName>
        <fullName evidence="3">DDE Tnp4 domain-containing protein</fullName>
    </recommendedName>
</protein>
<accession>A0A6L2PCL4</accession>
<comment type="cofactor">
    <cofactor evidence="1">
        <name>a divalent metal cation</name>
        <dbReference type="ChEBI" id="CHEBI:60240"/>
    </cofactor>
</comment>
<dbReference type="EMBL" id="BLKM01000203">
    <property type="protein sequence ID" value="GFG30241.1"/>
    <property type="molecule type" value="Genomic_DNA"/>
</dbReference>
<keyword evidence="5" id="KW-1185">Reference proteome</keyword>
<proteinExistence type="predicted"/>
<keyword evidence="2" id="KW-0479">Metal-binding</keyword>
<name>A0A6L2PCL4_COPFO</name>